<evidence type="ECO:0000313" key="2">
    <source>
        <dbReference type="Proteomes" id="UP000217790"/>
    </source>
</evidence>
<proteinExistence type="predicted"/>
<keyword evidence="2" id="KW-1185">Reference proteome</keyword>
<dbReference type="EMBL" id="KZ293728">
    <property type="protein sequence ID" value="PBK81592.1"/>
    <property type="molecule type" value="Genomic_DNA"/>
</dbReference>
<gene>
    <name evidence="1" type="ORF">ARMGADRAFT_1091197</name>
</gene>
<sequence>MNALHPNYAPLHDIVNFVEYRFREESERTGRCTTISFPSFSAPVHIPVILRDPHYSVYRYVSLPSLEFEDLNELEVLLRDSTISSPPQDGEFLEITVSNPMFRSILSRPVDTRAPDFRALVLHNVAIIDLQLWSDVIKSFVRLAFSDVNQIILFGPGRIAVPTCWARNVTSLKFSNVSTSRDTLYQIICSCLKLDILTLGHIRLTVTEVHAETAALAANHVHDLKELSLFNFPHAYMVDFLKLIRKSAQVKISVDSLQRLIIVMDPTLNPAPSADLKYELTTLLRDNLFRRSGDAPSRLKELRVVCEAFDSYISGNVLPQISLTTLIRHSRLSKVTLDLWEKPTMPIQLLGRIVDGLPTHASLDIVFSTSGNVPKELEVLDGAITERYERGRPSLGERPPTIFLVIEIYSSASNEVAKRKAQENFKKHVWRQSIHKGYLAIKDSIA</sequence>
<organism evidence="1 2">
    <name type="scientific">Armillaria gallica</name>
    <name type="common">Bulbous honey fungus</name>
    <name type="synonym">Armillaria bulbosa</name>
    <dbReference type="NCBI Taxonomy" id="47427"/>
    <lineage>
        <taxon>Eukaryota</taxon>
        <taxon>Fungi</taxon>
        <taxon>Dikarya</taxon>
        <taxon>Basidiomycota</taxon>
        <taxon>Agaricomycotina</taxon>
        <taxon>Agaricomycetes</taxon>
        <taxon>Agaricomycetidae</taxon>
        <taxon>Agaricales</taxon>
        <taxon>Marasmiineae</taxon>
        <taxon>Physalacriaceae</taxon>
        <taxon>Armillaria</taxon>
    </lineage>
</organism>
<reference evidence="2" key="1">
    <citation type="journal article" date="2017" name="Nat. Ecol. Evol.">
        <title>Genome expansion and lineage-specific genetic innovations in the forest pathogenic fungi Armillaria.</title>
        <authorList>
            <person name="Sipos G."/>
            <person name="Prasanna A.N."/>
            <person name="Walter M.C."/>
            <person name="O'Connor E."/>
            <person name="Balint B."/>
            <person name="Krizsan K."/>
            <person name="Kiss B."/>
            <person name="Hess J."/>
            <person name="Varga T."/>
            <person name="Slot J."/>
            <person name="Riley R."/>
            <person name="Boka B."/>
            <person name="Rigling D."/>
            <person name="Barry K."/>
            <person name="Lee J."/>
            <person name="Mihaltcheva S."/>
            <person name="LaButti K."/>
            <person name="Lipzen A."/>
            <person name="Waldron R."/>
            <person name="Moloney N.M."/>
            <person name="Sperisen C."/>
            <person name="Kredics L."/>
            <person name="Vagvoelgyi C."/>
            <person name="Patrignani A."/>
            <person name="Fitzpatrick D."/>
            <person name="Nagy I."/>
            <person name="Doyle S."/>
            <person name="Anderson J.B."/>
            <person name="Grigoriev I.V."/>
            <person name="Gueldener U."/>
            <person name="Muensterkoetter M."/>
            <person name="Nagy L.G."/>
        </authorList>
    </citation>
    <scope>NUCLEOTIDE SEQUENCE [LARGE SCALE GENOMIC DNA]</scope>
    <source>
        <strain evidence="2">Ar21-2</strain>
    </source>
</reference>
<dbReference type="Proteomes" id="UP000217790">
    <property type="component" value="Unassembled WGS sequence"/>
</dbReference>
<dbReference type="OrthoDB" id="3009672at2759"/>
<dbReference type="InParanoid" id="A0A2H3CQU2"/>
<accession>A0A2H3CQU2</accession>
<dbReference type="AlphaFoldDB" id="A0A2H3CQU2"/>
<dbReference type="OMA" id="CWARNVT"/>
<name>A0A2H3CQU2_ARMGA</name>
<protein>
    <submittedName>
        <fullName evidence="1">Uncharacterized protein</fullName>
    </submittedName>
</protein>
<evidence type="ECO:0000313" key="1">
    <source>
        <dbReference type="EMBL" id="PBK81592.1"/>
    </source>
</evidence>